<reference evidence="3" key="1">
    <citation type="journal article" date="2019" name="Int. J. Syst. Evol. Microbiol.">
        <title>The Global Catalogue of Microorganisms (GCM) 10K type strain sequencing project: providing services to taxonomists for standard genome sequencing and annotation.</title>
        <authorList>
            <consortium name="The Broad Institute Genomics Platform"/>
            <consortium name="The Broad Institute Genome Sequencing Center for Infectious Disease"/>
            <person name="Wu L."/>
            <person name="Ma J."/>
        </authorList>
    </citation>
    <scope>NUCLEOTIDE SEQUENCE [LARGE SCALE GENOMIC DNA]</scope>
    <source>
        <strain evidence="3">CCUG 53915</strain>
    </source>
</reference>
<keyword evidence="3" id="KW-1185">Reference proteome</keyword>
<feature type="transmembrane region" description="Helical" evidence="1">
    <location>
        <begin position="112"/>
        <end position="132"/>
    </location>
</feature>
<dbReference type="RefSeq" id="WP_381479642.1">
    <property type="nucleotide sequence ID" value="NZ_JBHTLT010000013.1"/>
</dbReference>
<accession>A0ABW3TT64</accession>
<feature type="transmembrane region" description="Helical" evidence="1">
    <location>
        <begin position="161"/>
        <end position="179"/>
    </location>
</feature>
<organism evidence="2 3">
    <name type="scientific">Sporosarcina contaminans</name>
    <dbReference type="NCBI Taxonomy" id="633403"/>
    <lineage>
        <taxon>Bacteria</taxon>
        <taxon>Bacillati</taxon>
        <taxon>Bacillota</taxon>
        <taxon>Bacilli</taxon>
        <taxon>Bacillales</taxon>
        <taxon>Caryophanaceae</taxon>
        <taxon>Sporosarcina</taxon>
    </lineage>
</organism>
<keyword evidence="1" id="KW-0812">Transmembrane</keyword>
<dbReference type="EMBL" id="JBHTLT010000013">
    <property type="protein sequence ID" value="MFD1203885.1"/>
    <property type="molecule type" value="Genomic_DNA"/>
</dbReference>
<keyword evidence="1" id="KW-1133">Transmembrane helix</keyword>
<feature type="transmembrane region" description="Helical" evidence="1">
    <location>
        <begin position="83"/>
        <end position="100"/>
    </location>
</feature>
<feature type="transmembrane region" description="Helical" evidence="1">
    <location>
        <begin position="60"/>
        <end position="77"/>
    </location>
</feature>
<evidence type="ECO:0000313" key="2">
    <source>
        <dbReference type="EMBL" id="MFD1203885.1"/>
    </source>
</evidence>
<comment type="caution">
    <text evidence="2">The sequence shown here is derived from an EMBL/GenBank/DDBJ whole genome shotgun (WGS) entry which is preliminary data.</text>
</comment>
<feature type="transmembrane region" description="Helical" evidence="1">
    <location>
        <begin position="138"/>
        <end position="154"/>
    </location>
</feature>
<proteinExistence type="predicted"/>
<evidence type="ECO:0000256" key="1">
    <source>
        <dbReference type="SAM" id="Phobius"/>
    </source>
</evidence>
<gene>
    <name evidence="2" type="ORF">ACFQ38_01905</name>
</gene>
<evidence type="ECO:0008006" key="4">
    <source>
        <dbReference type="Google" id="ProtNLM"/>
    </source>
</evidence>
<dbReference type="Proteomes" id="UP001597231">
    <property type="component" value="Unassembled WGS sequence"/>
</dbReference>
<sequence length="182" mass="20591">MSVQRKKIITTEIKYWKQHNLLPEHYCDFLLTLYTEGEEVESKPSSAILSKEKKTIKMQYIWLAIIGLAVSASLFIFKDNPLIPMSIATITVISLLIGSMNSRLLKKGIVPFLYVLCAMILLCMSLVVWMSFFEGQTMLLIALLILNCVLWLFAGRMLKLIYFTISGAAGLLLIIGFLFTSL</sequence>
<protein>
    <recommendedName>
        <fullName evidence="4">DUF2157 domain-containing protein</fullName>
    </recommendedName>
</protein>
<keyword evidence="1" id="KW-0472">Membrane</keyword>
<name>A0ABW3TT64_9BACL</name>
<evidence type="ECO:0000313" key="3">
    <source>
        <dbReference type="Proteomes" id="UP001597231"/>
    </source>
</evidence>